<dbReference type="GeneTree" id="ENSGT00940000153991"/>
<dbReference type="PANTHER" id="PTHR24023">
    <property type="entry name" value="COLLAGEN ALPHA"/>
    <property type="match status" value="1"/>
</dbReference>
<keyword evidence="5" id="KW-0677">Repeat</keyword>
<dbReference type="InterPro" id="IPR016187">
    <property type="entry name" value="CTDL_fold"/>
</dbReference>
<dbReference type="SMART" id="SM00111">
    <property type="entry name" value="C4"/>
    <property type="match status" value="2"/>
</dbReference>
<dbReference type="GO" id="GO:0005604">
    <property type="term" value="C:basement membrane"/>
    <property type="evidence" value="ECO:0007669"/>
    <property type="project" value="UniProtKB-SubCell"/>
</dbReference>
<dbReference type="Gene3D" id="2.170.240.10">
    <property type="entry name" value="Collagen IV, non-collagenous"/>
    <property type="match status" value="1"/>
</dbReference>
<dbReference type="SUPFAM" id="SSF56436">
    <property type="entry name" value="C-type lectin-like"/>
    <property type="match status" value="2"/>
</dbReference>
<protein>
    <recommendedName>
        <fullName evidence="10">Collagen IV NC1 domain-containing protein</fullName>
    </recommendedName>
</protein>
<evidence type="ECO:0000259" key="10">
    <source>
        <dbReference type="PROSITE" id="PS51403"/>
    </source>
</evidence>
<reference evidence="11" key="2">
    <citation type="submission" date="2025-08" db="UniProtKB">
        <authorList>
            <consortium name="Ensembl"/>
        </authorList>
    </citation>
    <scope>IDENTIFICATION</scope>
</reference>
<dbReference type="Pfam" id="PF01391">
    <property type="entry name" value="Collagen"/>
    <property type="match status" value="1"/>
</dbReference>
<evidence type="ECO:0000256" key="3">
    <source>
        <dbReference type="ARBA" id="ARBA00022525"/>
    </source>
</evidence>
<evidence type="ECO:0000256" key="9">
    <source>
        <dbReference type="SAM" id="MobiDB-lite"/>
    </source>
</evidence>
<sequence length="478" mass="49603">SRGNVGLKGITGFDGPPGIGPKGLVGPPGFKGGHGHDGHPGPCGIRGPIGECGPKGDKGDEGNPGPTGHRGMLPKVSHPSGFDGTQGERGDPGPDGLSYPGTPGTPGYKGCRGLKGQVGDSYSGRRGHIGTQGVPGPCGPKGVPGCTGTPGKRGDPGGPGCNGLSGQPGFIGFPGPQCGPVGPQGPTGFRGMPGPNGPRGAQGISGFPGNCGDQVRGKKSFSYRQKIRVHNLNAYGPAGERGDPGFPGAVSRYNSGFLLVIHSQSDSVPVCPTHMNALWTGYSLLYVEGQEKAHTQDLGLAGSCLQIFSTMPFAYASMATCDYSSRNDKSYWLSSLEPVPMMPVAGVEIGRFISRCVVCEAPAPPVAIHSQDTHLPSCPQNWRSLWDGYSFIMHTGTGDEGGGQSLTSSGSCLPNFRAQAIVECQGPRGTCHYFSNIYSYWLTSVGGDEFETSPKSALLKTAEEHRQMTSRCRVCMKD</sequence>
<feature type="domain" description="Collagen IV NC1" evidence="10">
    <location>
        <begin position="256"/>
        <end position="478"/>
    </location>
</feature>
<evidence type="ECO:0000256" key="6">
    <source>
        <dbReference type="ARBA" id="ARBA00022869"/>
    </source>
</evidence>
<evidence type="ECO:0000256" key="2">
    <source>
        <dbReference type="ARBA" id="ARBA00004302"/>
    </source>
</evidence>
<evidence type="ECO:0000256" key="7">
    <source>
        <dbReference type="ARBA" id="ARBA00023119"/>
    </source>
</evidence>
<evidence type="ECO:0000256" key="4">
    <source>
        <dbReference type="ARBA" id="ARBA00022530"/>
    </source>
</evidence>
<dbReference type="Pfam" id="PF01413">
    <property type="entry name" value="C4"/>
    <property type="match status" value="2"/>
</dbReference>
<dbReference type="AlphaFoldDB" id="A0AAY4C6Q0"/>
<keyword evidence="8" id="KW-1015">Disulfide bond</keyword>
<feature type="region of interest" description="Disordered" evidence="9">
    <location>
        <begin position="27"/>
        <end position="114"/>
    </location>
</feature>
<evidence type="ECO:0000313" key="12">
    <source>
        <dbReference type="Proteomes" id="UP000694580"/>
    </source>
</evidence>
<comment type="subcellular location">
    <subcellularLocation>
        <location evidence="2">Secreted</location>
        <location evidence="2">Extracellular space</location>
        <location evidence="2">Extracellular matrix</location>
        <location evidence="2">Basement membrane</location>
    </subcellularLocation>
</comment>
<dbReference type="InterPro" id="IPR036954">
    <property type="entry name" value="Collagen_IV_NC_sf"/>
</dbReference>
<evidence type="ECO:0000256" key="5">
    <source>
        <dbReference type="ARBA" id="ARBA00022737"/>
    </source>
</evidence>
<dbReference type="InterPro" id="IPR050149">
    <property type="entry name" value="Collagen_superfamily"/>
</dbReference>
<keyword evidence="3" id="KW-0964">Secreted</keyword>
<keyword evidence="7" id="KW-0176">Collagen</keyword>
<dbReference type="PANTHER" id="PTHR24023:SF1082">
    <property type="entry name" value="COLLAGEN TRIPLE HELIX REPEAT"/>
    <property type="match status" value="1"/>
</dbReference>
<keyword evidence="6" id="KW-0084">Basement membrane</keyword>
<organism evidence="11 12">
    <name type="scientific">Denticeps clupeoides</name>
    <name type="common">denticle herring</name>
    <dbReference type="NCBI Taxonomy" id="299321"/>
    <lineage>
        <taxon>Eukaryota</taxon>
        <taxon>Metazoa</taxon>
        <taxon>Chordata</taxon>
        <taxon>Craniata</taxon>
        <taxon>Vertebrata</taxon>
        <taxon>Euteleostomi</taxon>
        <taxon>Actinopterygii</taxon>
        <taxon>Neopterygii</taxon>
        <taxon>Teleostei</taxon>
        <taxon>Clupei</taxon>
        <taxon>Clupeiformes</taxon>
        <taxon>Denticipitoidei</taxon>
        <taxon>Denticipitidae</taxon>
        <taxon>Denticeps</taxon>
    </lineage>
</organism>
<name>A0AAY4C6Q0_9TELE</name>
<feature type="compositionally biased region" description="Low complexity" evidence="9">
    <location>
        <begin position="99"/>
        <end position="108"/>
    </location>
</feature>
<keyword evidence="4" id="KW-0272">Extracellular matrix</keyword>
<dbReference type="GO" id="GO:0005201">
    <property type="term" value="F:extracellular matrix structural constituent"/>
    <property type="evidence" value="ECO:0007669"/>
    <property type="project" value="InterPro"/>
</dbReference>
<dbReference type="InterPro" id="IPR008160">
    <property type="entry name" value="Collagen"/>
</dbReference>
<dbReference type="FunFam" id="2.170.240.10:FF:000001">
    <property type="entry name" value="Collagen IV alpha 1 chain"/>
    <property type="match status" value="1"/>
</dbReference>
<accession>A0AAY4C6Q0</accession>
<dbReference type="Ensembl" id="ENSDCDT00010035639.1">
    <property type="protein sequence ID" value="ENSDCDP00010028860.1"/>
    <property type="gene ID" value="ENSDCDG00010018209.1"/>
</dbReference>
<evidence type="ECO:0000313" key="11">
    <source>
        <dbReference type="Ensembl" id="ENSDCDP00010028860.1"/>
    </source>
</evidence>
<dbReference type="PROSITE" id="PS51403">
    <property type="entry name" value="NC1_IV"/>
    <property type="match status" value="1"/>
</dbReference>
<dbReference type="GO" id="GO:0005581">
    <property type="term" value="C:collagen trimer"/>
    <property type="evidence" value="ECO:0007669"/>
    <property type="project" value="UniProtKB-KW"/>
</dbReference>
<comment type="function">
    <text evidence="1">Type IV collagen is the major structural component of glomerular basement membranes (GBM), forming a 'chicken-wire' meshwork together with laminins, proteoglycans and entactin/nidogen.</text>
</comment>
<dbReference type="GO" id="GO:0005615">
    <property type="term" value="C:extracellular space"/>
    <property type="evidence" value="ECO:0007669"/>
    <property type="project" value="TreeGrafter"/>
</dbReference>
<dbReference type="InterPro" id="IPR001442">
    <property type="entry name" value="Collagen_IV_NC"/>
</dbReference>
<evidence type="ECO:0000256" key="1">
    <source>
        <dbReference type="ARBA" id="ARBA00003696"/>
    </source>
</evidence>
<reference evidence="11 12" key="1">
    <citation type="submission" date="2020-06" db="EMBL/GenBank/DDBJ databases">
        <authorList>
            <consortium name="Wellcome Sanger Institute Data Sharing"/>
        </authorList>
    </citation>
    <scope>NUCLEOTIDE SEQUENCE [LARGE SCALE GENOMIC DNA]</scope>
</reference>
<keyword evidence="12" id="KW-1185">Reference proteome</keyword>
<reference evidence="11" key="3">
    <citation type="submission" date="2025-09" db="UniProtKB">
        <authorList>
            <consortium name="Ensembl"/>
        </authorList>
    </citation>
    <scope>IDENTIFICATION</scope>
</reference>
<dbReference type="Proteomes" id="UP000694580">
    <property type="component" value="Chromosome 19"/>
</dbReference>
<proteinExistence type="predicted"/>
<evidence type="ECO:0000256" key="8">
    <source>
        <dbReference type="ARBA" id="ARBA00023157"/>
    </source>
</evidence>